<protein>
    <submittedName>
        <fullName evidence="2">Fucosyltransferase</fullName>
    </submittedName>
</protein>
<dbReference type="Proteomes" id="UP000095286">
    <property type="component" value="Unplaced"/>
</dbReference>
<organism evidence="1 2">
    <name type="scientific">Rhabditophanes sp. KR3021</name>
    <dbReference type="NCBI Taxonomy" id="114890"/>
    <lineage>
        <taxon>Eukaryota</taxon>
        <taxon>Metazoa</taxon>
        <taxon>Ecdysozoa</taxon>
        <taxon>Nematoda</taxon>
        <taxon>Chromadorea</taxon>
        <taxon>Rhabditida</taxon>
        <taxon>Tylenchina</taxon>
        <taxon>Panagrolaimomorpha</taxon>
        <taxon>Strongyloidoidea</taxon>
        <taxon>Alloionematidae</taxon>
        <taxon>Rhabditophanes</taxon>
    </lineage>
</organism>
<proteinExistence type="predicted"/>
<dbReference type="WBParaSite" id="RSKR_0000377900.1">
    <property type="protein sequence ID" value="RSKR_0000377900.1"/>
    <property type="gene ID" value="RSKR_0000377900"/>
</dbReference>
<reference evidence="2" key="1">
    <citation type="submission" date="2016-11" db="UniProtKB">
        <authorList>
            <consortium name="WormBaseParasite"/>
        </authorList>
    </citation>
    <scope>IDENTIFICATION</scope>
    <source>
        <strain evidence="2">KR3021</strain>
    </source>
</reference>
<name>A0AC35TTW8_9BILA</name>
<accession>A0AC35TTW8</accession>
<evidence type="ECO:0000313" key="1">
    <source>
        <dbReference type="Proteomes" id="UP000095286"/>
    </source>
</evidence>
<sequence>MFSDGKNGNTWADNFFNLTYTFSTKSDVQKRYGGPWVQVINKKKTLPLADINWITNAKEILKYKDKTIIWTNSDCVSASEREITVQLLKKFIKVHQFGACTYNRIEASRNSAEFKDIYERYYFYLALENSDCEDYVTEKYWHRSHFNSIPIVGMRKYYKGAPPHSFIAMDDFNSPQQLGIYLRKLISNRADYLKFFEYRKHNWNIIDIDRRKDDNFCSLCKQLVIWKRKNKKFQKTYHNARSSFLTSVKCNKRGFVWRNWFKKMSLKEYKQLMIKIKNKKMRRKLLYRLNTISD</sequence>
<evidence type="ECO:0000313" key="2">
    <source>
        <dbReference type="WBParaSite" id="RSKR_0000377900.1"/>
    </source>
</evidence>